<keyword evidence="6" id="KW-0256">Endoplasmic reticulum</keyword>
<dbReference type="Pfam" id="PF01055">
    <property type="entry name" value="Glyco_hydro_31_2nd"/>
    <property type="match status" value="1"/>
</dbReference>
<dbReference type="InterPro" id="IPR048395">
    <property type="entry name" value="Glyco_hydro_31_C"/>
</dbReference>
<dbReference type="Proteomes" id="UP001150062">
    <property type="component" value="Unassembled WGS sequence"/>
</dbReference>
<evidence type="ECO:0000313" key="17">
    <source>
        <dbReference type="EMBL" id="KAJ6254100.1"/>
    </source>
</evidence>
<evidence type="ECO:0000256" key="1">
    <source>
        <dbReference type="ARBA" id="ARBA00004240"/>
    </source>
</evidence>
<keyword evidence="8 10" id="KW-0326">Glycosidase</keyword>
<dbReference type="Pfam" id="PF13802">
    <property type="entry name" value="Gal_mutarotas_2"/>
    <property type="match status" value="1"/>
</dbReference>
<dbReference type="Pfam" id="PF21365">
    <property type="entry name" value="Glyco_hydro_31_3rd"/>
    <property type="match status" value="1"/>
</dbReference>
<dbReference type="CDD" id="cd06603">
    <property type="entry name" value="GH31_GANC_GANAB_alpha"/>
    <property type="match status" value="1"/>
</dbReference>
<feature type="coiled-coil region" evidence="11">
    <location>
        <begin position="334"/>
        <end position="362"/>
    </location>
</feature>
<comment type="pathway">
    <text evidence="2">Glycan metabolism; N-glycan metabolism.</text>
</comment>
<evidence type="ECO:0000256" key="3">
    <source>
        <dbReference type="ARBA" id="ARBA00007806"/>
    </source>
</evidence>
<accession>A0ABQ8ZB52</accession>
<evidence type="ECO:0000256" key="11">
    <source>
        <dbReference type="SAM" id="Coils"/>
    </source>
</evidence>
<dbReference type="Gene3D" id="2.60.40.1180">
    <property type="entry name" value="Golgi alpha-mannosidase II"/>
    <property type="match status" value="2"/>
</dbReference>
<evidence type="ECO:0000256" key="9">
    <source>
        <dbReference type="ARBA" id="ARBA00042895"/>
    </source>
</evidence>
<evidence type="ECO:0000256" key="8">
    <source>
        <dbReference type="ARBA" id="ARBA00023295"/>
    </source>
</evidence>
<evidence type="ECO:0000256" key="13">
    <source>
        <dbReference type="SAM" id="SignalP"/>
    </source>
</evidence>
<keyword evidence="18" id="KW-1185">Reference proteome</keyword>
<comment type="caution">
    <text evidence="17">The sequence shown here is derived from an EMBL/GenBank/DDBJ whole genome shotgun (WGS) entry which is preliminary data.</text>
</comment>
<evidence type="ECO:0000256" key="2">
    <source>
        <dbReference type="ARBA" id="ARBA00004833"/>
    </source>
</evidence>
<dbReference type="PANTHER" id="PTHR22762">
    <property type="entry name" value="ALPHA-GLUCOSIDASE"/>
    <property type="match status" value="1"/>
</dbReference>
<dbReference type="Gene3D" id="3.20.20.80">
    <property type="entry name" value="Glycosidases"/>
    <property type="match status" value="1"/>
</dbReference>
<feature type="domain" description="Glycosyl hydrolase family 31 C-terminal" evidence="16">
    <location>
        <begin position="744"/>
        <end position="834"/>
    </location>
</feature>
<dbReference type="InterPro" id="IPR013780">
    <property type="entry name" value="Glyco_hydro_b"/>
</dbReference>
<feature type="domain" description="Glycoside hydrolase family 31 N-terminal" evidence="15">
    <location>
        <begin position="81"/>
        <end position="326"/>
    </location>
</feature>
<dbReference type="InterPro" id="IPR011013">
    <property type="entry name" value="Gal_mutarotase_sf_dom"/>
</dbReference>
<dbReference type="CDD" id="cd14752">
    <property type="entry name" value="GH31_N"/>
    <property type="match status" value="1"/>
</dbReference>
<dbReference type="SUPFAM" id="SSF51011">
    <property type="entry name" value="Glycosyl hydrolase domain"/>
    <property type="match status" value="1"/>
</dbReference>
<feature type="signal peptide" evidence="13">
    <location>
        <begin position="1"/>
        <end position="19"/>
    </location>
</feature>
<dbReference type="InterPro" id="IPR030458">
    <property type="entry name" value="Glyco_hydro_31_AS"/>
</dbReference>
<keyword evidence="11" id="KW-0175">Coiled coil</keyword>
<evidence type="ECO:0000313" key="18">
    <source>
        <dbReference type="Proteomes" id="UP001150062"/>
    </source>
</evidence>
<protein>
    <recommendedName>
        <fullName evidence="9">Glucosidase II subunit alpha</fullName>
    </recommendedName>
</protein>
<keyword evidence="7" id="KW-0325">Glycoprotein</keyword>
<evidence type="ECO:0000256" key="7">
    <source>
        <dbReference type="ARBA" id="ARBA00023180"/>
    </source>
</evidence>
<dbReference type="SUPFAM" id="SSF74650">
    <property type="entry name" value="Galactose mutarotase-like"/>
    <property type="match status" value="1"/>
</dbReference>
<dbReference type="PROSITE" id="PS00129">
    <property type="entry name" value="GLYCOSYL_HYDROL_F31_1"/>
    <property type="match status" value="1"/>
</dbReference>
<dbReference type="InterPro" id="IPR017853">
    <property type="entry name" value="GH"/>
</dbReference>
<dbReference type="PANTHER" id="PTHR22762:SF54">
    <property type="entry name" value="BCDNA.GH04962"/>
    <property type="match status" value="1"/>
</dbReference>
<dbReference type="InterPro" id="IPR000322">
    <property type="entry name" value="Glyco_hydro_31_TIM"/>
</dbReference>
<feature type="region of interest" description="Disordered" evidence="12">
    <location>
        <begin position="191"/>
        <end position="238"/>
    </location>
</feature>
<keyword evidence="4 13" id="KW-0732">Signal</keyword>
<dbReference type="InterPro" id="IPR025887">
    <property type="entry name" value="Glyco_hydro_31_N_dom"/>
</dbReference>
<feature type="compositionally biased region" description="Basic and acidic residues" evidence="12">
    <location>
        <begin position="191"/>
        <end position="235"/>
    </location>
</feature>
<name>A0ABQ8ZB52_9EUKA</name>
<dbReference type="SUPFAM" id="SSF51445">
    <property type="entry name" value="(Trans)glycosidases"/>
    <property type="match status" value="1"/>
</dbReference>
<feature type="domain" description="Glycoside hydrolase family 31 TIM barrel" evidence="14">
    <location>
        <begin position="405"/>
        <end position="736"/>
    </location>
</feature>
<evidence type="ECO:0000259" key="14">
    <source>
        <dbReference type="Pfam" id="PF01055"/>
    </source>
</evidence>
<sequence length="962" mass="114179">MNSTIKIILFFLFLCLCFGTDDKKFKKCSQSSFCERNRKVKENGRNSIFYIDPKSININLEEQLFQAGLNRHSERTPLLALSISSVNQGIIRININEIDPDLNRYQVEGILETEQFHYQPIKIVSQTEEYIILRFGEENLKKEDYIYLQLFFNPYWKINIFNWKNEPIISINENHLFNFEMDQKDYLKSSKVAKEKEKENEKEKDKDKEKETNKQKETKDKDQPDYKEKFGKFTDHQPYGPSSVSLDITFLNTNHIYGIPEHTTKLSLEDTEDGEPYRLYNVDILEYETESRMSLYGSIPVILGKPNNENTMHGVFWFNPSETWVDISTEKIKKGNKQREINKITEENENENENEKQNQNKKRTITSKRTHWMSETGVIDLFVIVGQENEMYDVFEKYSSLTGLPYFPPYFSIAYHQCRWSYKTQKEIQKLNDQFDEYDIPVDAFWMDIDHTDGKKYFTFDKKTYPDPKKLSKTVAEKGRKLVTIVDPHMKKDTNWELYKEAKEKKYLITKYNSDQPYEGDCWPGKSSWPDFLNTEVLEWWISRFSYEKYQGSTDNMFIWNDMNEPAIFGGPEMSIPRDTRHFNGKIEHRNIHNSYGLYVTKGTFEGLIKRNEDQNERPFLLTRSFFAGSQKYCTIWTGDNTANWDQLKYTESMLLSLSLSGAPLCGEDSGGFLNTPDAELFTRWFQTSAFHPFFRSHSHTETKRREPWSYGEPYTSIIRKAIKDRYTFLPFYYTQFYKASTKGKPIMRPLWLVFPRDQDTFNEQVENFSYMVGSSLLISPISEKNQKKKNVYLPKGIWHDFYTLQKFQSNGQYYKINTPLEKIPIFYHGGKIIPRKLRTRRSSDFMKNDPITLFVFLDENQQSSGSIFLDDGHSYDFTKLKKYTHQKFIFESNKLFTKSYHLNYKTLRIERIIIANLIKNPNQVIFNNSQLQFVYQEKDQILTIRNPKDLFVGENWEIIFD</sequence>
<evidence type="ECO:0000256" key="4">
    <source>
        <dbReference type="ARBA" id="ARBA00022729"/>
    </source>
</evidence>
<evidence type="ECO:0000256" key="10">
    <source>
        <dbReference type="RuleBase" id="RU361185"/>
    </source>
</evidence>
<evidence type="ECO:0000259" key="16">
    <source>
        <dbReference type="Pfam" id="PF21365"/>
    </source>
</evidence>
<evidence type="ECO:0000259" key="15">
    <source>
        <dbReference type="Pfam" id="PF13802"/>
    </source>
</evidence>
<evidence type="ECO:0000256" key="6">
    <source>
        <dbReference type="ARBA" id="ARBA00022824"/>
    </source>
</evidence>
<keyword evidence="5 10" id="KW-0378">Hydrolase</keyword>
<dbReference type="EMBL" id="JAOAOG010000026">
    <property type="protein sequence ID" value="KAJ6254100.1"/>
    <property type="molecule type" value="Genomic_DNA"/>
</dbReference>
<proteinExistence type="inferred from homology"/>
<evidence type="ECO:0000256" key="12">
    <source>
        <dbReference type="SAM" id="MobiDB-lite"/>
    </source>
</evidence>
<gene>
    <name evidence="17" type="ORF">M0813_12658</name>
</gene>
<comment type="similarity">
    <text evidence="3 10">Belongs to the glycosyl hydrolase 31 family.</text>
</comment>
<reference evidence="17" key="1">
    <citation type="submission" date="2022-08" db="EMBL/GenBank/DDBJ databases">
        <title>Novel sulfate-reducing endosymbionts in the free-living metamonad Anaeramoeba.</title>
        <authorList>
            <person name="Jerlstrom-Hultqvist J."/>
            <person name="Cepicka I."/>
            <person name="Gallot-Lavallee L."/>
            <person name="Salas-Leiva D."/>
            <person name="Curtis B.A."/>
            <person name="Zahonova K."/>
            <person name="Pipaliya S."/>
            <person name="Dacks J."/>
            <person name="Roger A.J."/>
        </authorList>
    </citation>
    <scope>NUCLEOTIDE SEQUENCE</scope>
    <source>
        <strain evidence="17">Schooner1</strain>
    </source>
</reference>
<dbReference type="Gene3D" id="2.60.40.1760">
    <property type="entry name" value="glycosyl hydrolase (family 31)"/>
    <property type="match status" value="1"/>
</dbReference>
<evidence type="ECO:0000256" key="5">
    <source>
        <dbReference type="ARBA" id="ARBA00022801"/>
    </source>
</evidence>
<comment type="subcellular location">
    <subcellularLocation>
        <location evidence="1">Endoplasmic reticulum</location>
    </subcellularLocation>
</comment>
<feature type="chain" id="PRO_5045671686" description="Glucosidase II subunit alpha" evidence="13">
    <location>
        <begin position="20"/>
        <end position="962"/>
    </location>
</feature>
<organism evidence="17 18">
    <name type="scientific">Anaeramoeba flamelloides</name>
    <dbReference type="NCBI Taxonomy" id="1746091"/>
    <lineage>
        <taxon>Eukaryota</taxon>
        <taxon>Metamonada</taxon>
        <taxon>Anaeramoebidae</taxon>
        <taxon>Anaeramoeba</taxon>
    </lineage>
</organism>